<evidence type="ECO:0000313" key="8">
    <source>
        <dbReference type="EnsemblMetazoa" id="Aqu2.1.01531_001"/>
    </source>
</evidence>
<proteinExistence type="predicted"/>
<evidence type="ECO:0000256" key="6">
    <source>
        <dbReference type="ARBA" id="ARBA00023136"/>
    </source>
</evidence>
<dbReference type="AlphaFoldDB" id="A0A1X7SHG5"/>
<dbReference type="NCBIfam" id="TIGR01376">
    <property type="entry name" value="POMP_repeat"/>
    <property type="match status" value="1"/>
</dbReference>
<evidence type="ECO:0008006" key="9">
    <source>
        <dbReference type="Google" id="ProtNLM"/>
    </source>
</evidence>
<dbReference type="GO" id="GO:0005576">
    <property type="term" value="C:extracellular region"/>
    <property type="evidence" value="ECO:0007669"/>
    <property type="project" value="UniProtKB-SubCell"/>
</dbReference>
<dbReference type="InParanoid" id="A0A1X7SHG5"/>
<accession>A0A1X7SHG5</accession>
<evidence type="ECO:0000256" key="2">
    <source>
        <dbReference type="ARBA" id="ARBA00004442"/>
    </source>
</evidence>
<keyword evidence="5" id="KW-0732">Signal</keyword>
<evidence type="ECO:0000256" key="7">
    <source>
        <dbReference type="ARBA" id="ARBA00023237"/>
    </source>
</evidence>
<keyword evidence="6" id="KW-0472">Membrane</keyword>
<dbReference type="InterPro" id="IPR003368">
    <property type="entry name" value="POMP_repeat"/>
</dbReference>
<evidence type="ECO:0000256" key="3">
    <source>
        <dbReference type="ARBA" id="ARBA00004613"/>
    </source>
</evidence>
<evidence type="ECO:0000256" key="4">
    <source>
        <dbReference type="ARBA" id="ARBA00022525"/>
    </source>
</evidence>
<evidence type="ECO:0000256" key="1">
    <source>
        <dbReference type="ARBA" id="ARBA00004196"/>
    </source>
</evidence>
<dbReference type="InterPro" id="IPR011050">
    <property type="entry name" value="Pectin_lyase_fold/virulence"/>
</dbReference>
<dbReference type="SUPFAM" id="SSF51126">
    <property type="entry name" value="Pectin lyase-like"/>
    <property type="match status" value="1"/>
</dbReference>
<dbReference type="EnsemblMetazoa" id="Aqu2.1.01531_001">
    <property type="protein sequence ID" value="Aqu2.1.01531_001"/>
    <property type="gene ID" value="Aqu2.1.01531"/>
</dbReference>
<dbReference type="Pfam" id="PF02415">
    <property type="entry name" value="Chlam_PMP"/>
    <property type="match status" value="1"/>
</dbReference>
<name>A0A1X7SHG5_AMPQE</name>
<protein>
    <recommendedName>
        <fullName evidence="9">Right handed beta helix domain-containing protein</fullName>
    </recommendedName>
</protein>
<organism evidence="8">
    <name type="scientific">Amphimedon queenslandica</name>
    <name type="common">Sponge</name>
    <dbReference type="NCBI Taxonomy" id="400682"/>
    <lineage>
        <taxon>Eukaryota</taxon>
        <taxon>Metazoa</taxon>
        <taxon>Porifera</taxon>
        <taxon>Demospongiae</taxon>
        <taxon>Heteroscleromorpha</taxon>
        <taxon>Haplosclerida</taxon>
        <taxon>Niphatidae</taxon>
        <taxon>Amphimedon</taxon>
    </lineage>
</organism>
<sequence>MNSNVISLSNVTVANSTSTGLTLQRSLVIIKNSLVFKNNTGVVGGGLAINDSSQLRVSSSANLEFINNHASYKGGGIYVEESSKSGIVLLVTPKTPLTLINNTAGLVGGDMYGVYSYQFNLTNPHISSTGNPVSLCFCNPHAINITKSCFYVSKQYIYPGQALQYYVALFGNDYLRSLTPTDGIVQ</sequence>
<evidence type="ECO:0000256" key="5">
    <source>
        <dbReference type="ARBA" id="ARBA00022729"/>
    </source>
</evidence>
<reference evidence="8" key="1">
    <citation type="submission" date="2017-05" db="UniProtKB">
        <authorList>
            <consortium name="EnsemblMetazoa"/>
        </authorList>
    </citation>
    <scope>IDENTIFICATION</scope>
</reference>
<keyword evidence="4" id="KW-0964">Secreted</keyword>
<comment type="subcellular location">
    <subcellularLocation>
        <location evidence="1">Cell envelope</location>
    </subcellularLocation>
    <subcellularLocation>
        <location evidence="2">Cell outer membrane</location>
    </subcellularLocation>
    <subcellularLocation>
        <location evidence="3">Secreted</location>
    </subcellularLocation>
</comment>
<keyword evidence="7" id="KW-0998">Cell outer membrane</keyword>